<organism evidence="3 4">
    <name type="scientific">Streptomyces ferrugineus</name>
    <dbReference type="NCBI Taxonomy" id="1413221"/>
    <lineage>
        <taxon>Bacteria</taxon>
        <taxon>Bacillati</taxon>
        <taxon>Actinomycetota</taxon>
        <taxon>Actinomycetes</taxon>
        <taxon>Kitasatosporales</taxon>
        <taxon>Streptomycetaceae</taxon>
        <taxon>Streptomyces</taxon>
    </lineage>
</organism>
<dbReference type="Gene3D" id="3.40.50.10140">
    <property type="entry name" value="Toll/interleukin-1 receptor homology (TIR) domain"/>
    <property type="match status" value="1"/>
</dbReference>
<feature type="region of interest" description="Disordered" evidence="1">
    <location>
        <begin position="213"/>
        <end position="236"/>
    </location>
</feature>
<name>A0A7M2STS1_9ACTN</name>
<proteinExistence type="predicted"/>
<dbReference type="SUPFAM" id="SSF52200">
    <property type="entry name" value="Toll/Interleukin receptor TIR domain"/>
    <property type="match status" value="1"/>
</dbReference>
<dbReference type="GO" id="GO:0007165">
    <property type="term" value="P:signal transduction"/>
    <property type="evidence" value="ECO:0007669"/>
    <property type="project" value="InterPro"/>
</dbReference>
<dbReference type="InterPro" id="IPR035897">
    <property type="entry name" value="Toll_tir_struct_dom_sf"/>
</dbReference>
<evidence type="ECO:0000259" key="2">
    <source>
        <dbReference type="PROSITE" id="PS50104"/>
    </source>
</evidence>
<feature type="domain" description="TIR" evidence="2">
    <location>
        <begin position="1"/>
        <end position="150"/>
    </location>
</feature>
<dbReference type="KEGG" id="sfeu:IM697_15305"/>
<keyword evidence="4" id="KW-1185">Reference proteome</keyword>
<keyword evidence="3" id="KW-0675">Receptor</keyword>
<dbReference type="InterPro" id="IPR000157">
    <property type="entry name" value="TIR_dom"/>
</dbReference>
<dbReference type="EMBL" id="CP063373">
    <property type="protein sequence ID" value="QOV39634.1"/>
    <property type="molecule type" value="Genomic_DNA"/>
</dbReference>
<dbReference type="AlphaFoldDB" id="A0A7M2STS1"/>
<evidence type="ECO:0000313" key="3">
    <source>
        <dbReference type="EMBL" id="QOV39634.1"/>
    </source>
</evidence>
<dbReference type="Proteomes" id="UP000594205">
    <property type="component" value="Chromosome"/>
</dbReference>
<accession>A0A7M2STS1</accession>
<evidence type="ECO:0000313" key="4">
    <source>
        <dbReference type="Proteomes" id="UP000594205"/>
    </source>
</evidence>
<dbReference type="RefSeq" id="WP_194048234.1">
    <property type="nucleotide sequence ID" value="NZ_CP063373.1"/>
</dbReference>
<evidence type="ECO:0000256" key="1">
    <source>
        <dbReference type="SAM" id="MobiDB-lite"/>
    </source>
</evidence>
<sequence>MPDVFINYRTGDGEQAAATIEEALSARFGKDRIYFASKSIPPGTPFDGHLIHGVRRSGVLLALIGPGWTGHAALRSDGDWVRREIQEAFLCDIRVIPVLVGRRTERPAKDELPVPLRKLTDCQSLRYDHQNKEYDLKQIGDTLARLVPELAAVDREAHTELPPSATHHNTAGDTYGTGVQGTVNGDVSTVREAHGPVHIGPSNVRMGDGGNYFQGGVEGGFRQNFDRSRPEEDDER</sequence>
<protein>
    <submittedName>
        <fullName evidence="3">Toll/interleukin-1 receptor domain-containing protein</fullName>
    </submittedName>
</protein>
<reference evidence="3 4" key="1">
    <citation type="submission" date="2020-10" db="EMBL/GenBank/DDBJ databases">
        <title>Streptomyces ferrugineus complate genome analysis.</title>
        <authorList>
            <person name="Anwar N."/>
        </authorList>
    </citation>
    <scope>NUCLEOTIDE SEQUENCE [LARGE SCALE GENOMIC DNA]</scope>
    <source>
        <strain evidence="3 4">CCTCC AA2014009</strain>
    </source>
</reference>
<dbReference type="Pfam" id="PF13676">
    <property type="entry name" value="TIR_2"/>
    <property type="match status" value="1"/>
</dbReference>
<dbReference type="PROSITE" id="PS50104">
    <property type="entry name" value="TIR"/>
    <property type="match status" value="1"/>
</dbReference>
<gene>
    <name evidence="3" type="ORF">IM697_15305</name>
</gene>